<accession>A0A8E0RT69</accession>
<proteinExistence type="predicted"/>
<name>A0A8E0RT69_9TREM</name>
<evidence type="ECO:0000313" key="1">
    <source>
        <dbReference type="EMBL" id="KAA0187436.1"/>
    </source>
</evidence>
<dbReference type="AlphaFoldDB" id="A0A8E0RT69"/>
<reference evidence="1" key="1">
    <citation type="submission" date="2019-05" db="EMBL/GenBank/DDBJ databases">
        <title>Annotation for the trematode Fasciolopsis buski.</title>
        <authorList>
            <person name="Choi Y.-J."/>
        </authorList>
    </citation>
    <scope>NUCLEOTIDE SEQUENCE</scope>
    <source>
        <strain evidence="1">HT</strain>
        <tissue evidence="1">Whole worm</tissue>
    </source>
</reference>
<gene>
    <name evidence="1" type="ORF">FBUS_10444</name>
</gene>
<sequence>MSCDEELEGFVQCVSQTFRVKRNHVVLVKLTASANCFCFPSQTFHILIQWNKLEEITADQQARIRFLNGCLIHQWIRASGLRRHRIYSGQGRERLVWLFQAKYGHVQSIPAPSNPLSCNQSICPTRPIGMLSTLHAVVLSVHGQGRIWELTDLSHSLDSPDSESSGPVYWCLSSSLITSSKLHAGCRIVLHNIWYLPLPSSTETPTSYEALLVLGVYSTCQVYQSTDPSNIHRSSSFSQIPCKSECCTNSRLVAPDALHPIDVRVVLSFCMSTWTSVLHHFKERENCYPKVASKQFAHRLLDNLLSLNPRYQPQMAEEFTNFPHLYGNFSSYDRPNFVVFTPDQFLGVFSTFPDSKSSVESSETRFGLVDHPGCLIWRRQTFRRPLVASDILTHWIWSFQESKIT</sequence>
<evidence type="ECO:0000313" key="2">
    <source>
        <dbReference type="Proteomes" id="UP000728185"/>
    </source>
</evidence>
<protein>
    <submittedName>
        <fullName evidence="1">Uncharacterized protein</fullName>
    </submittedName>
</protein>
<keyword evidence="2" id="KW-1185">Reference proteome</keyword>
<dbReference type="Proteomes" id="UP000728185">
    <property type="component" value="Unassembled WGS sequence"/>
</dbReference>
<dbReference type="OrthoDB" id="6238700at2759"/>
<dbReference type="EMBL" id="LUCM01009112">
    <property type="protein sequence ID" value="KAA0187436.1"/>
    <property type="molecule type" value="Genomic_DNA"/>
</dbReference>
<comment type="caution">
    <text evidence="1">The sequence shown here is derived from an EMBL/GenBank/DDBJ whole genome shotgun (WGS) entry which is preliminary data.</text>
</comment>
<organism evidence="1 2">
    <name type="scientific">Fasciolopsis buskii</name>
    <dbReference type="NCBI Taxonomy" id="27845"/>
    <lineage>
        <taxon>Eukaryota</taxon>
        <taxon>Metazoa</taxon>
        <taxon>Spiralia</taxon>
        <taxon>Lophotrochozoa</taxon>
        <taxon>Platyhelminthes</taxon>
        <taxon>Trematoda</taxon>
        <taxon>Digenea</taxon>
        <taxon>Plagiorchiida</taxon>
        <taxon>Echinostomata</taxon>
        <taxon>Echinostomatoidea</taxon>
        <taxon>Fasciolidae</taxon>
        <taxon>Fasciolopsis</taxon>
    </lineage>
</organism>